<dbReference type="InterPro" id="IPR007461">
    <property type="entry name" value="Ysc84_actin-binding"/>
</dbReference>
<evidence type="ECO:0000256" key="1">
    <source>
        <dbReference type="SAM" id="SignalP"/>
    </source>
</evidence>
<proteinExistence type="predicted"/>
<sequence>MILVHRRTALAACAAVCGGAWLPSARADEYDEALATFKKAEETGKFFANAQGYALFPKILKGAIGIGGARGDGRVYEKGKLIGDSTMTQVSIGFQLGGEGFSELIFFENKAALDKFTAGDFEFSAGASAVALTAGAGAKAGTTGAGAGASITKEKAAAAAAYNNGMAVFTIVRGGLMYEVSLAGQKYSFKKR</sequence>
<feature type="chain" id="PRO_5026686415" description="Ysc84 actin-binding domain-containing protein" evidence="1">
    <location>
        <begin position="28"/>
        <end position="192"/>
    </location>
</feature>
<dbReference type="Pfam" id="PF04366">
    <property type="entry name" value="Ysc84"/>
    <property type="match status" value="1"/>
</dbReference>
<dbReference type="AlphaFoldDB" id="A0A6N8J2A3"/>
<feature type="signal peptide" evidence="1">
    <location>
        <begin position="1"/>
        <end position="27"/>
    </location>
</feature>
<evidence type="ECO:0000313" key="4">
    <source>
        <dbReference type="Proteomes" id="UP000469385"/>
    </source>
</evidence>
<dbReference type="RefSeq" id="WP_157401044.1">
    <property type="nucleotide sequence ID" value="NZ_WSEL01000011.1"/>
</dbReference>
<dbReference type="InterPro" id="IPR006311">
    <property type="entry name" value="TAT_signal"/>
</dbReference>
<feature type="domain" description="Ysc84 actin-binding" evidence="2">
    <location>
        <begin position="89"/>
        <end position="188"/>
    </location>
</feature>
<comment type="caution">
    <text evidence="3">The sequence shown here is derived from an EMBL/GenBank/DDBJ whole genome shotgun (WGS) entry which is preliminary data.</text>
</comment>
<protein>
    <recommendedName>
        <fullName evidence="2">Ysc84 actin-binding domain-containing protein</fullName>
    </recommendedName>
</protein>
<keyword evidence="4" id="KW-1185">Reference proteome</keyword>
<dbReference type="EMBL" id="WSEL01000011">
    <property type="protein sequence ID" value="MVQ32945.1"/>
    <property type="molecule type" value="Genomic_DNA"/>
</dbReference>
<gene>
    <name evidence="3" type="ORF">GON04_26060</name>
</gene>
<evidence type="ECO:0000259" key="2">
    <source>
        <dbReference type="Pfam" id="PF04366"/>
    </source>
</evidence>
<keyword evidence="1" id="KW-0732">Signal</keyword>
<organism evidence="3 4">
    <name type="scientific">Ramlibacter pinisoli</name>
    <dbReference type="NCBI Taxonomy" id="2682844"/>
    <lineage>
        <taxon>Bacteria</taxon>
        <taxon>Pseudomonadati</taxon>
        <taxon>Pseudomonadota</taxon>
        <taxon>Betaproteobacteria</taxon>
        <taxon>Burkholderiales</taxon>
        <taxon>Comamonadaceae</taxon>
        <taxon>Ramlibacter</taxon>
    </lineage>
</organism>
<accession>A0A6N8J2A3</accession>
<dbReference type="Proteomes" id="UP000469385">
    <property type="component" value="Unassembled WGS sequence"/>
</dbReference>
<dbReference type="PROSITE" id="PS51318">
    <property type="entry name" value="TAT"/>
    <property type="match status" value="1"/>
</dbReference>
<evidence type="ECO:0000313" key="3">
    <source>
        <dbReference type="EMBL" id="MVQ32945.1"/>
    </source>
</evidence>
<reference evidence="3 4" key="1">
    <citation type="submission" date="2019-12" db="EMBL/GenBank/DDBJ databases">
        <authorList>
            <person name="Huq M.A."/>
        </authorList>
    </citation>
    <scope>NUCLEOTIDE SEQUENCE [LARGE SCALE GENOMIC DNA]</scope>
    <source>
        <strain evidence="3 4">MAH-25</strain>
    </source>
</reference>
<name>A0A6N8J2A3_9BURK</name>